<sequence>MEVGQKGRGKGGWITGKRRFIDYCQPDIQKVTETTSTQHSRTISNNISIIKNFKLLPLLAYRSLKMRKTVLRTPSSTFTRKTLTHSIPFQLLQQNITQDQNPPHLSTLCTSNSTQRTRVSRNPKVHFLWNSELIGNSSGFCSSGSLEETSCCWNCKTQRPFLICQSCGSVQPVDHSVDYFRIFGLERKFDIEDGSLEGMYKNWQKKLHPDLVHTKSKEEREYAAEQSARVIDAYTTLRKPLLRAIYLMRLEGVEVDEEQTVSEPELLGEIMEIREAVEEATDSQALNKIQSQMEEKLRHWFNSFANAFGSKNFDEALKTIQRMTYYHRVNEEIIKKL</sequence>
<organism evidence="1 2">
    <name type="scientific">Smallanthus sonchifolius</name>
    <dbReference type="NCBI Taxonomy" id="185202"/>
    <lineage>
        <taxon>Eukaryota</taxon>
        <taxon>Viridiplantae</taxon>
        <taxon>Streptophyta</taxon>
        <taxon>Embryophyta</taxon>
        <taxon>Tracheophyta</taxon>
        <taxon>Spermatophyta</taxon>
        <taxon>Magnoliopsida</taxon>
        <taxon>eudicotyledons</taxon>
        <taxon>Gunneridae</taxon>
        <taxon>Pentapetalae</taxon>
        <taxon>asterids</taxon>
        <taxon>campanulids</taxon>
        <taxon>Asterales</taxon>
        <taxon>Asteraceae</taxon>
        <taxon>Asteroideae</taxon>
        <taxon>Heliantheae alliance</taxon>
        <taxon>Millerieae</taxon>
        <taxon>Smallanthus</taxon>
    </lineage>
</organism>
<accession>A0ACB9JTY8</accession>
<comment type="caution">
    <text evidence="1">The sequence shown here is derived from an EMBL/GenBank/DDBJ whole genome shotgun (WGS) entry which is preliminary data.</text>
</comment>
<evidence type="ECO:0000313" key="2">
    <source>
        <dbReference type="Proteomes" id="UP001056120"/>
    </source>
</evidence>
<dbReference type="EMBL" id="CM042019">
    <property type="protein sequence ID" value="KAI3823383.1"/>
    <property type="molecule type" value="Genomic_DNA"/>
</dbReference>
<evidence type="ECO:0000313" key="1">
    <source>
        <dbReference type="EMBL" id="KAI3823383.1"/>
    </source>
</evidence>
<keyword evidence="2" id="KW-1185">Reference proteome</keyword>
<proteinExistence type="predicted"/>
<reference evidence="2" key="1">
    <citation type="journal article" date="2022" name="Mol. Ecol. Resour.">
        <title>The genomes of chicory, endive, great burdock and yacon provide insights into Asteraceae palaeo-polyploidization history and plant inulin production.</title>
        <authorList>
            <person name="Fan W."/>
            <person name="Wang S."/>
            <person name="Wang H."/>
            <person name="Wang A."/>
            <person name="Jiang F."/>
            <person name="Liu H."/>
            <person name="Zhao H."/>
            <person name="Xu D."/>
            <person name="Zhang Y."/>
        </authorList>
    </citation>
    <scope>NUCLEOTIDE SEQUENCE [LARGE SCALE GENOMIC DNA]</scope>
    <source>
        <strain evidence="2">cv. Yunnan</strain>
    </source>
</reference>
<protein>
    <submittedName>
        <fullName evidence="1">Uncharacterized protein</fullName>
    </submittedName>
</protein>
<name>A0ACB9JTY8_9ASTR</name>
<dbReference type="Proteomes" id="UP001056120">
    <property type="component" value="Linkage Group LG02"/>
</dbReference>
<reference evidence="1 2" key="2">
    <citation type="journal article" date="2022" name="Mol. Ecol. Resour.">
        <title>The genomes of chicory, endive, great burdock and yacon provide insights into Asteraceae paleo-polyploidization history and plant inulin production.</title>
        <authorList>
            <person name="Fan W."/>
            <person name="Wang S."/>
            <person name="Wang H."/>
            <person name="Wang A."/>
            <person name="Jiang F."/>
            <person name="Liu H."/>
            <person name="Zhao H."/>
            <person name="Xu D."/>
            <person name="Zhang Y."/>
        </authorList>
    </citation>
    <scope>NUCLEOTIDE SEQUENCE [LARGE SCALE GENOMIC DNA]</scope>
    <source>
        <strain evidence="2">cv. Yunnan</strain>
        <tissue evidence="1">Leaves</tissue>
    </source>
</reference>
<gene>
    <name evidence="1" type="ORF">L1987_04818</name>
</gene>